<accession>A0A1Y2FEV2</accession>
<name>A0A1Y2FEV2_PROLT</name>
<dbReference type="RefSeq" id="XP_040725068.1">
    <property type="nucleotide sequence ID" value="XM_040869358.1"/>
</dbReference>
<dbReference type="GO" id="GO:0005730">
    <property type="term" value="C:nucleolus"/>
    <property type="evidence" value="ECO:0007669"/>
    <property type="project" value="UniProtKB-SubCell"/>
</dbReference>
<dbReference type="GO" id="GO:0000463">
    <property type="term" value="P:maturation of LSU-rRNA from tricistronic rRNA transcript (SSU-rRNA, 5.8S rRNA, LSU-rRNA)"/>
    <property type="evidence" value="ECO:0007669"/>
    <property type="project" value="TreeGrafter"/>
</dbReference>
<evidence type="ECO:0000256" key="5">
    <source>
        <dbReference type="SAM" id="MobiDB-lite"/>
    </source>
</evidence>
<dbReference type="PROSITE" id="PS50833">
    <property type="entry name" value="BRIX"/>
    <property type="match status" value="1"/>
</dbReference>
<dbReference type="PANTHER" id="PTHR12728:SF0">
    <property type="entry name" value="RIBOSOME PRODUCTION FACTOR 2 HOMOLOG"/>
    <property type="match status" value="1"/>
</dbReference>
<dbReference type="Proteomes" id="UP000193685">
    <property type="component" value="Unassembled WGS sequence"/>
</dbReference>
<dbReference type="STRING" id="56484.A0A1Y2FEV2"/>
<protein>
    <recommendedName>
        <fullName evidence="4">Ribosome production factor 2 homolog</fullName>
    </recommendedName>
    <alternativeName>
        <fullName evidence="4">Ribosome biogenesis protein RPF2 homolog</fullName>
    </alternativeName>
</protein>
<evidence type="ECO:0000256" key="1">
    <source>
        <dbReference type="ARBA" id="ARBA00004604"/>
    </source>
</evidence>
<gene>
    <name evidence="7" type="ORF">BCR37DRAFT_379837</name>
</gene>
<comment type="subcellular location">
    <subcellularLocation>
        <location evidence="1 4">Nucleus</location>
        <location evidence="1 4">Nucleolus</location>
    </subcellularLocation>
</comment>
<dbReference type="SMART" id="SM00879">
    <property type="entry name" value="Brix"/>
    <property type="match status" value="1"/>
</dbReference>
<dbReference type="GO" id="GO:0019843">
    <property type="term" value="F:rRNA binding"/>
    <property type="evidence" value="ECO:0007669"/>
    <property type="project" value="UniProtKB-UniRule"/>
</dbReference>
<evidence type="ECO:0000313" key="8">
    <source>
        <dbReference type="Proteomes" id="UP000193685"/>
    </source>
</evidence>
<dbReference type="GeneID" id="63785957"/>
<dbReference type="OrthoDB" id="407658at2759"/>
<evidence type="ECO:0000313" key="7">
    <source>
        <dbReference type="EMBL" id="ORY81934.1"/>
    </source>
</evidence>
<comment type="caution">
    <text evidence="7">The sequence shown here is derived from an EMBL/GenBank/DDBJ whole genome shotgun (WGS) entry which is preliminary data.</text>
</comment>
<keyword evidence="3 4" id="KW-0539">Nucleus</keyword>
<dbReference type="InterPro" id="IPR039770">
    <property type="entry name" value="Rpf2"/>
</dbReference>
<evidence type="ECO:0000256" key="3">
    <source>
        <dbReference type="ARBA" id="ARBA00023242"/>
    </source>
</evidence>
<sequence>MLKAAKPKTARTKRVMDDRAPKLTENAKQAIFVRSQTANAITQSVLQDLMALKKPDAQSFSKKDNKILPFEDASSLEFFAEKNDASLFVVGTHSKKRPNNLVCARMFDGSVLDMIEVGVENPKFMHEFKGSKTNVGIRPLMLFSGPLFESHPSFRQLKSFLLDLYRGREISSMDAVALQHIMVLTHADSSDSSILPPVQLRVYLIKAHKSGQKLPRVELEEMGPSFDLRMRRLQLPDEGMLKLAMKRPTKQVAKTKKNIQTDEMGDKVAQIHIGKQELDKMQTRKFKGLKRSRDTEEDEQEGSDDFEGDDIVSEDDDSEEEEAVAGGPKRLRQ</sequence>
<dbReference type="OMA" id="VGLKPMF"/>
<dbReference type="InterPro" id="IPR007109">
    <property type="entry name" value="Brix"/>
</dbReference>
<evidence type="ECO:0000259" key="6">
    <source>
        <dbReference type="PROSITE" id="PS50833"/>
    </source>
</evidence>
<dbReference type="GO" id="GO:0000027">
    <property type="term" value="P:ribosomal large subunit assembly"/>
    <property type="evidence" value="ECO:0007669"/>
    <property type="project" value="InterPro"/>
</dbReference>
<reference evidence="7 8" key="1">
    <citation type="submission" date="2016-07" db="EMBL/GenBank/DDBJ databases">
        <title>Pervasive Adenine N6-methylation of Active Genes in Fungi.</title>
        <authorList>
            <consortium name="DOE Joint Genome Institute"/>
            <person name="Mondo S.J."/>
            <person name="Dannebaum R.O."/>
            <person name="Kuo R.C."/>
            <person name="Labutti K."/>
            <person name="Haridas S."/>
            <person name="Kuo A."/>
            <person name="Salamov A."/>
            <person name="Ahrendt S.R."/>
            <person name="Lipzen A."/>
            <person name="Sullivan W."/>
            <person name="Andreopoulos W.B."/>
            <person name="Clum A."/>
            <person name="Lindquist E."/>
            <person name="Daum C."/>
            <person name="Ramamoorthy G.K."/>
            <person name="Gryganskyi A."/>
            <person name="Culley D."/>
            <person name="Magnuson J.K."/>
            <person name="James T.Y."/>
            <person name="O'Malley M.A."/>
            <person name="Stajich J.E."/>
            <person name="Spatafora J.W."/>
            <person name="Visel A."/>
            <person name="Grigoriev I.V."/>
        </authorList>
    </citation>
    <scope>NUCLEOTIDE SEQUENCE [LARGE SCALE GENOMIC DNA]</scope>
    <source>
        <strain evidence="7 8">12-1054</strain>
    </source>
</reference>
<dbReference type="Pfam" id="PF04427">
    <property type="entry name" value="Brix"/>
    <property type="match status" value="1"/>
</dbReference>
<proteinExistence type="inferred from homology"/>
<evidence type="ECO:0000256" key="2">
    <source>
        <dbReference type="ARBA" id="ARBA00010782"/>
    </source>
</evidence>
<feature type="domain" description="Brix" evidence="6">
    <location>
        <begin position="28"/>
        <end position="239"/>
    </location>
</feature>
<keyword evidence="8" id="KW-1185">Reference proteome</keyword>
<dbReference type="EMBL" id="MCFI01000010">
    <property type="protein sequence ID" value="ORY81934.1"/>
    <property type="molecule type" value="Genomic_DNA"/>
</dbReference>
<organism evidence="7 8">
    <name type="scientific">Protomyces lactucae-debilis</name>
    <dbReference type="NCBI Taxonomy" id="2754530"/>
    <lineage>
        <taxon>Eukaryota</taxon>
        <taxon>Fungi</taxon>
        <taxon>Dikarya</taxon>
        <taxon>Ascomycota</taxon>
        <taxon>Taphrinomycotina</taxon>
        <taxon>Taphrinomycetes</taxon>
        <taxon>Taphrinales</taxon>
        <taxon>Protomycetaceae</taxon>
        <taxon>Protomyces</taxon>
    </lineage>
</organism>
<dbReference type="PANTHER" id="PTHR12728">
    <property type="entry name" value="BRIX DOMAIN CONTAINING PROTEIN"/>
    <property type="match status" value="1"/>
</dbReference>
<feature type="compositionally biased region" description="Acidic residues" evidence="5">
    <location>
        <begin position="295"/>
        <end position="323"/>
    </location>
</feature>
<feature type="region of interest" description="Disordered" evidence="5">
    <location>
        <begin position="283"/>
        <end position="333"/>
    </location>
</feature>
<comment type="similarity">
    <text evidence="2 4">Belongs to the RPF2 family.</text>
</comment>
<dbReference type="AlphaFoldDB" id="A0A1Y2FEV2"/>
<evidence type="ECO:0000256" key="4">
    <source>
        <dbReference type="RuleBase" id="RU367086"/>
    </source>
</evidence>